<dbReference type="RefSeq" id="WP_167962403.1">
    <property type="nucleotide sequence ID" value="NZ_CP050831.1"/>
</dbReference>
<dbReference type="Proteomes" id="UP000501780">
    <property type="component" value="Chromosome"/>
</dbReference>
<dbReference type="AlphaFoldDB" id="A0A6H0KLX7"/>
<accession>A0A6H0KLX7</accession>
<sequence>MKNKHLLLAFAAILGLAFVFPNSLSAQKKEKKKKEKKEFVWELPDPSGDENIDNYLLSCDTLYNKITTYKDSLSHYKYQEAAFTVNGKNYLFKCMIDSVNNQFLSYGMGRWQVAQGIMAGANIVLDATTLSLKTATAALSLPNLGLKAIKYFKPVKDLGPHVIGMGLKEIPAIKKECQNTMRKYGNAKKAAILPENLDVAVREHLIAELGIDNSTFDKWYGKYIFVNEDIQEAAEGTENQVVEKTDEEKDAGNKLTDYKNFGVADLPEGQAEPSEEEEMNLLS</sequence>
<evidence type="ECO:0000313" key="4">
    <source>
        <dbReference type="Proteomes" id="UP000501780"/>
    </source>
</evidence>
<keyword evidence="2" id="KW-0732">Signal</keyword>
<evidence type="ECO:0000313" key="3">
    <source>
        <dbReference type="EMBL" id="QIU94454.1"/>
    </source>
</evidence>
<organism evidence="3 4">
    <name type="scientific">Bacteroides faecium</name>
    <dbReference type="NCBI Taxonomy" id="2715212"/>
    <lineage>
        <taxon>Bacteria</taxon>
        <taxon>Pseudomonadati</taxon>
        <taxon>Bacteroidota</taxon>
        <taxon>Bacteroidia</taxon>
        <taxon>Bacteroidales</taxon>
        <taxon>Bacteroidaceae</taxon>
        <taxon>Bacteroides</taxon>
    </lineage>
</organism>
<feature type="signal peptide" evidence="2">
    <location>
        <begin position="1"/>
        <end position="26"/>
    </location>
</feature>
<name>A0A6H0KLX7_9BACE</name>
<proteinExistence type="predicted"/>
<reference evidence="3 4" key="1">
    <citation type="submission" date="2020-03" db="EMBL/GenBank/DDBJ databases">
        <title>Genomic analysis of Bacteroides faecium CBA7301.</title>
        <authorList>
            <person name="Kim J."/>
            <person name="Roh S.W."/>
        </authorList>
    </citation>
    <scope>NUCLEOTIDE SEQUENCE [LARGE SCALE GENOMIC DNA]</scope>
    <source>
        <strain evidence="3 4">CBA7301</strain>
    </source>
</reference>
<protein>
    <submittedName>
        <fullName evidence="3">Uncharacterized protein</fullName>
    </submittedName>
</protein>
<feature type="region of interest" description="Disordered" evidence="1">
    <location>
        <begin position="236"/>
        <end position="283"/>
    </location>
</feature>
<evidence type="ECO:0000256" key="2">
    <source>
        <dbReference type="SAM" id="SignalP"/>
    </source>
</evidence>
<gene>
    <name evidence="3" type="ORF">BacF7301_10000</name>
</gene>
<feature type="compositionally biased region" description="Acidic residues" evidence="1">
    <location>
        <begin position="273"/>
        <end position="283"/>
    </location>
</feature>
<feature type="compositionally biased region" description="Basic and acidic residues" evidence="1">
    <location>
        <begin position="241"/>
        <end position="252"/>
    </location>
</feature>
<dbReference type="EMBL" id="CP050831">
    <property type="protein sequence ID" value="QIU94454.1"/>
    <property type="molecule type" value="Genomic_DNA"/>
</dbReference>
<keyword evidence="4" id="KW-1185">Reference proteome</keyword>
<evidence type="ECO:0000256" key="1">
    <source>
        <dbReference type="SAM" id="MobiDB-lite"/>
    </source>
</evidence>
<dbReference type="KEGG" id="bfc:BacF7301_10000"/>
<feature type="chain" id="PRO_5026045489" evidence="2">
    <location>
        <begin position="27"/>
        <end position="283"/>
    </location>
</feature>